<comment type="caution">
    <text evidence="5">The sequence shown here is derived from an EMBL/GenBank/DDBJ whole genome shotgun (WGS) entry which is preliminary data.</text>
</comment>
<evidence type="ECO:0000256" key="1">
    <source>
        <dbReference type="ARBA" id="ARBA00023015"/>
    </source>
</evidence>
<dbReference type="PANTHER" id="PTHR38445">
    <property type="entry name" value="HTH-TYPE TRANSCRIPTIONAL REPRESSOR YTRA"/>
    <property type="match status" value="1"/>
</dbReference>
<keyword evidence="1" id="KW-0805">Transcription regulation</keyword>
<dbReference type="EMBL" id="JAFLVX010000004">
    <property type="protein sequence ID" value="MBO0475627.1"/>
    <property type="molecule type" value="Genomic_DNA"/>
</dbReference>
<reference evidence="5 6" key="1">
    <citation type="submission" date="2021-03" db="EMBL/GenBank/DDBJ databases">
        <title>Enterococcal diversity collection.</title>
        <authorList>
            <person name="Gilmore M.S."/>
            <person name="Schwartzman J."/>
            <person name="Van Tyne D."/>
            <person name="Martin M."/>
            <person name="Earl A.M."/>
            <person name="Manson A.L."/>
            <person name="Straub T."/>
            <person name="Salamzade R."/>
            <person name="Saavedra J."/>
            <person name="Lebreton F."/>
            <person name="Prichula J."/>
            <person name="Schaufler K."/>
            <person name="Gaca A."/>
            <person name="Sgardioli B."/>
            <person name="Wagenaar J."/>
            <person name="Strong T."/>
        </authorList>
    </citation>
    <scope>NUCLEOTIDE SEQUENCE [LARGE SCALE GENOMIC DNA]</scope>
    <source>
        <strain evidence="5 6">DIV0080</strain>
    </source>
</reference>
<dbReference type="CDD" id="cd07377">
    <property type="entry name" value="WHTH_GntR"/>
    <property type="match status" value="1"/>
</dbReference>
<keyword evidence="6" id="KW-1185">Reference proteome</keyword>
<proteinExistence type="predicted"/>
<gene>
    <name evidence="5" type="ORF">DOK76_01010</name>
</gene>
<dbReference type="Gene3D" id="1.10.10.10">
    <property type="entry name" value="Winged helix-like DNA-binding domain superfamily/Winged helix DNA-binding domain"/>
    <property type="match status" value="1"/>
</dbReference>
<keyword evidence="3" id="KW-0804">Transcription</keyword>
<dbReference type="InterPro" id="IPR036390">
    <property type="entry name" value="WH_DNA-bd_sf"/>
</dbReference>
<keyword evidence="2" id="KW-0238">DNA-binding</keyword>
<dbReference type="RefSeq" id="WP_206964314.1">
    <property type="nucleotide sequence ID" value="NZ_JAFLVX010000004.1"/>
</dbReference>
<dbReference type="PANTHER" id="PTHR38445:SF12">
    <property type="entry name" value="GNTR-FAMILY TRANSCRIPTIONAL REGULATOR"/>
    <property type="match status" value="1"/>
</dbReference>
<evidence type="ECO:0000259" key="4">
    <source>
        <dbReference type="PROSITE" id="PS50949"/>
    </source>
</evidence>
<feature type="domain" description="HTH gntR-type" evidence="4">
    <location>
        <begin position="11"/>
        <end position="78"/>
    </location>
</feature>
<organism evidence="5 6">
    <name type="scientific">Candidatus Vagococcus giribetii</name>
    <dbReference type="NCBI Taxonomy" id="2230876"/>
    <lineage>
        <taxon>Bacteria</taxon>
        <taxon>Bacillati</taxon>
        <taxon>Bacillota</taxon>
        <taxon>Bacilli</taxon>
        <taxon>Lactobacillales</taxon>
        <taxon>Enterococcaceae</taxon>
        <taxon>Vagococcus</taxon>
    </lineage>
</organism>
<dbReference type="SUPFAM" id="SSF46785">
    <property type="entry name" value="Winged helix' DNA-binding domain"/>
    <property type="match status" value="1"/>
</dbReference>
<evidence type="ECO:0000256" key="2">
    <source>
        <dbReference type="ARBA" id="ARBA00023125"/>
    </source>
</evidence>
<dbReference type="InterPro" id="IPR000524">
    <property type="entry name" value="Tscrpt_reg_HTH_GntR"/>
</dbReference>
<accession>A0ABS3HPG0</accession>
<dbReference type="Pfam" id="PF00392">
    <property type="entry name" value="GntR"/>
    <property type="match status" value="1"/>
</dbReference>
<name>A0ABS3HPG0_9ENTE</name>
<evidence type="ECO:0000256" key="3">
    <source>
        <dbReference type="ARBA" id="ARBA00023163"/>
    </source>
</evidence>
<protein>
    <submittedName>
        <fullName evidence="5">GntR family transcriptional regulator</fullName>
    </submittedName>
</protein>
<dbReference type="PROSITE" id="PS50949">
    <property type="entry name" value="HTH_GNTR"/>
    <property type="match status" value="1"/>
</dbReference>
<dbReference type="InterPro" id="IPR036388">
    <property type="entry name" value="WH-like_DNA-bd_sf"/>
</dbReference>
<dbReference type="Proteomes" id="UP000664857">
    <property type="component" value="Unassembled WGS sequence"/>
</dbReference>
<evidence type="ECO:0000313" key="5">
    <source>
        <dbReference type="EMBL" id="MBO0475627.1"/>
    </source>
</evidence>
<sequence>MMIEIDFDSEVPIYTQLVCQIKKGIALGSLAPGEPLPSVRNLASDIGINLHTVNKAYKQLVGEGVVIQVKKGYEIAKKTPPDISEAYLKVMMQQIDNLVVDAMVFDLDILDLLKKSKTKLEGEMPRD</sequence>
<dbReference type="SMART" id="SM00345">
    <property type="entry name" value="HTH_GNTR"/>
    <property type="match status" value="1"/>
</dbReference>
<evidence type="ECO:0000313" key="6">
    <source>
        <dbReference type="Proteomes" id="UP000664857"/>
    </source>
</evidence>